<sequence>MGRRGGPPTRVRRGYKVSKEEHVAYEKGGEGTA</sequence>
<feature type="region of interest" description="Disordered" evidence="1">
    <location>
        <begin position="1"/>
        <end position="33"/>
    </location>
</feature>
<evidence type="ECO:0000313" key="3">
    <source>
        <dbReference type="Proteomes" id="UP000188268"/>
    </source>
</evidence>
<dbReference type="AlphaFoldDB" id="A0A1R3GVD1"/>
<gene>
    <name evidence="2" type="ORF">CCACVL1_23113</name>
</gene>
<evidence type="ECO:0000256" key="1">
    <source>
        <dbReference type="SAM" id="MobiDB-lite"/>
    </source>
</evidence>
<evidence type="ECO:0000313" key="2">
    <source>
        <dbReference type="EMBL" id="OMO61970.1"/>
    </source>
</evidence>
<organism evidence="2 3">
    <name type="scientific">Corchorus capsularis</name>
    <name type="common">Jute</name>
    <dbReference type="NCBI Taxonomy" id="210143"/>
    <lineage>
        <taxon>Eukaryota</taxon>
        <taxon>Viridiplantae</taxon>
        <taxon>Streptophyta</taxon>
        <taxon>Embryophyta</taxon>
        <taxon>Tracheophyta</taxon>
        <taxon>Spermatophyta</taxon>
        <taxon>Magnoliopsida</taxon>
        <taxon>eudicotyledons</taxon>
        <taxon>Gunneridae</taxon>
        <taxon>Pentapetalae</taxon>
        <taxon>rosids</taxon>
        <taxon>malvids</taxon>
        <taxon>Malvales</taxon>
        <taxon>Malvaceae</taxon>
        <taxon>Grewioideae</taxon>
        <taxon>Apeibeae</taxon>
        <taxon>Corchorus</taxon>
    </lineage>
</organism>
<reference evidence="2 3" key="1">
    <citation type="submission" date="2013-09" db="EMBL/GenBank/DDBJ databases">
        <title>Corchorus capsularis genome sequencing.</title>
        <authorList>
            <person name="Alam M."/>
            <person name="Haque M.S."/>
            <person name="Islam M.S."/>
            <person name="Emdad E.M."/>
            <person name="Islam M.M."/>
            <person name="Ahmed B."/>
            <person name="Halim A."/>
            <person name="Hossen Q.M.M."/>
            <person name="Hossain M.Z."/>
            <person name="Ahmed R."/>
            <person name="Khan M.M."/>
            <person name="Islam R."/>
            <person name="Rashid M.M."/>
            <person name="Khan S.A."/>
            <person name="Rahman M.S."/>
            <person name="Alam M."/>
        </authorList>
    </citation>
    <scope>NUCLEOTIDE SEQUENCE [LARGE SCALE GENOMIC DNA]</scope>
    <source>
        <strain evidence="3">cv. CVL-1</strain>
        <tissue evidence="2">Whole seedling</tissue>
    </source>
</reference>
<dbReference type="Proteomes" id="UP000188268">
    <property type="component" value="Unassembled WGS sequence"/>
</dbReference>
<proteinExistence type="predicted"/>
<keyword evidence="3" id="KW-1185">Reference proteome</keyword>
<dbReference type="Gramene" id="OMO61970">
    <property type="protein sequence ID" value="OMO61970"/>
    <property type="gene ID" value="CCACVL1_23113"/>
</dbReference>
<accession>A0A1R3GVD1</accession>
<protein>
    <submittedName>
        <fullName evidence="2">Uncharacterized protein</fullName>
    </submittedName>
</protein>
<dbReference type="EMBL" id="AWWV01013362">
    <property type="protein sequence ID" value="OMO61970.1"/>
    <property type="molecule type" value="Genomic_DNA"/>
</dbReference>
<feature type="non-terminal residue" evidence="2">
    <location>
        <position position="33"/>
    </location>
</feature>
<name>A0A1R3GVD1_COCAP</name>
<comment type="caution">
    <text evidence="2">The sequence shown here is derived from an EMBL/GenBank/DDBJ whole genome shotgun (WGS) entry which is preliminary data.</text>
</comment>
<feature type="compositionally biased region" description="Basic and acidic residues" evidence="1">
    <location>
        <begin position="17"/>
        <end position="33"/>
    </location>
</feature>